<keyword evidence="2" id="KW-1185">Reference proteome</keyword>
<gene>
    <name evidence="1" type="ORF">CDAR_558941</name>
</gene>
<dbReference type="AlphaFoldDB" id="A0AAV4NBD4"/>
<evidence type="ECO:0000313" key="1">
    <source>
        <dbReference type="EMBL" id="GIX81916.1"/>
    </source>
</evidence>
<proteinExistence type="predicted"/>
<evidence type="ECO:0000313" key="2">
    <source>
        <dbReference type="Proteomes" id="UP001054837"/>
    </source>
</evidence>
<name>A0AAV4NBD4_9ARAC</name>
<accession>A0AAV4NBD4</accession>
<organism evidence="1 2">
    <name type="scientific">Caerostris darwini</name>
    <dbReference type="NCBI Taxonomy" id="1538125"/>
    <lineage>
        <taxon>Eukaryota</taxon>
        <taxon>Metazoa</taxon>
        <taxon>Ecdysozoa</taxon>
        <taxon>Arthropoda</taxon>
        <taxon>Chelicerata</taxon>
        <taxon>Arachnida</taxon>
        <taxon>Araneae</taxon>
        <taxon>Araneomorphae</taxon>
        <taxon>Entelegynae</taxon>
        <taxon>Araneoidea</taxon>
        <taxon>Araneidae</taxon>
        <taxon>Caerostris</taxon>
    </lineage>
</organism>
<dbReference type="Proteomes" id="UP001054837">
    <property type="component" value="Unassembled WGS sequence"/>
</dbReference>
<comment type="caution">
    <text evidence="1">The sequence shown here is derived from an EMBL/GenBank/DDBJ whole genome shotgun (WGS) entry which is preliminary data.</text>
</comment>
<reference evidence="1 2" key="1">
    <citation type="submission" date="2021-06" db="EMBL/GenBank/DDBJ databases">
        <title>Caerostris darwini draft genome.</title>
        <authorList>
            <person name="Kono N."/>
            <person name="Arakawa K."/>
        </authorList>
    </citation>
    <scope>NUCLEOTIDE SEQUENCE [LARGE SCALE GENOMIC DNA]</scope>
</reference>
<sequence length="105" mass="11787">MCLGVTTQLRRHYLDGVGSRGETSQSLCPTPHRRFLHSEIPVTQCTPIRTTRPQGVRQSHANLQMTWRLSTLPGKEFAISSADEINWSPTQLISQEAPPFPHPGR</sequence>
<dbReference type="EMBL" id="BPLQ01001454">
    <property type="protein sequence ID" value="GIX81916.1"/>
    <property type="molecule type" value="Genomic_DNA"/>
</dbReference>
<protein>
    <submittedName>
        <fullName evidence="1">Uncharacterized protein</fullName>
    </submittedName>
</protein>